<dbReference type="EMBL" id="MFFT01000048">
    <property type="protein sequence ID" value="OGF22477.1"/>
    <property type="molecule type" value="Genomic_DNA"/>
</dbReference>
<dbReference type="AlphaFoldDB" id="A0A1F5S729"/>
<evidence type="ECO:0000313" key="2">
    <source>
        <dbReference type="Proteomes" id="UP000176877"/>
    </source>
</evidence>
<organism evidence="1 2">
    <name type="scientific">Candidatus Falkowbacteria bacterium RIFCSPHIGHO2_02_FULL_42_9</name>
    <dbReference type="NCBI Taxonomy" id="1797986"/>
    <lineage>
        <taxon>Bacteria</taxon>
        <taxon>Candidatus Falkowiibacteriota</taxon>
    </lineage>
</organism>
<name>A0A1F5S729_9BACT</name>
<gene>
    <name evidence="1" type="ORF">A3D45_01820</name>
</gene>
<proteinExistence type="predicted"/>
<comment type="caution">
    <text evidence="1">The sequence shown here is derived from an EMBL/GenBank/DDBJ whole genome shotgun (WGS) entry which is preliminary data.</text>
</comment>
<evidence type="ECO:0000313" key="1">
    <source>
        <dbReference type="EMBL" id="OGF22477.1"/>
    </source>
</evidence>
<sequence length="245" mass="25439">MVIGQYNIISGTINSWVATDPLFVIGNGADAANRANALTVLKDGNVGIGAASPAARLDLGQLPASTEGLRIKIGATAPYSPLVIVKSAGTDAFRVNENGNVGIGTAAPGEKLEVSGKIKFSAANGITITTENDQGGFKIGSSAATAGFRMLPFGNNLWFQNTYSAGDIYFSALNGVDLSGNVIFKITGNAGIGVAAPKSKLQINGDIQINNANHVACDNDHRGAIKYENDNFYGCRTTGWVQLDN</sequence>
<reference evidence="1 2" key="1">
    <citation type="journal article" date="2016" name="Nat. Commun.">
        <title>Thousands of microbial genomes shed light on interconnected biogeochemical processes in an aquifer system.</title>
        <authorList>
            <person name="Anantharaman K."/>
            <person name="Brown C.T."/>
            <person name="Hug L.A."/>
            <person name="Sharon I."/>
            <person name="Castelle C.J."/>
            <person name="Probst A.J."/>
            <person name="Thomas B.C."/>
            <person name="Singh A."/>
            <person name="Wilkins M.J."/>
            <person name="Karaoz U."/>
            <person name="Brodie E.L."/>
            <person name="Williams K.H."/>
            <person name="Hubbard S.S."/>
            <person name="Banfield J.F."/>
        </authorList>
    </citation>
    <scope>NUCLEOTIDE SEQUENCE [LARGE SCALE GENOMIC DNA]</scope>
</reference>
<accession>A0A1F5S729</accession>
<protein>
    <submittedName>
        <fullName evidence="1">Uncharacterized protein</fullName>
    </submittedName>
</protein>
<dbReference type="Proteomes" id="UP000176877">
    <property type="component" value="Unassembled WGS sequence"/>
</dbReference>